<evidence type="ECO:0000259" key="4">
    <source>
        <dbReference type="PROSITE" id="PS01124"/>
    </source>
</evidence>
<reference evidence="6" key="1">
    <citation type="submission" date="2016-10" db="EMBL/GenBank/DDBJ databases">
        <authorList>
            <person name="Varghese N."/>
            <person name="Submissions S."/>
        </authorList>
    </citation>
    <scope>NUCLEOTIDE SEQUENCE [LARGE SCALE GENOMIC DNA]</scope>
    <source>
        <strain evidence="6">DSM 21620</strain>
    </source>
</reference>
<dbReference type="SUPFAM" id="SSF46689">
    <property type="entry name" value="Homeodomain-like"/>
    <property type="match status" value="2"/>
</dbReference>
<dbReference type="OrthoDB" id="159632at2"/>
<accession>A0A1G6KW28</accession>
<dbReference type="EMBL" id="FMZB01000002">
    <property type="protein sequence ID" value="SDC34675.1"/>
    <property type="molecule type" value="Genomic_DNA"/>
</dbReference>
<dbReference type="SMART" id="SM00342">
    <property type="entry name" value="HTH_ARAC"/>
    <property type="match status" value="1"/>
</dbReference>
<dbReference type="GO" id="GO:0003700">
    <property type="term" value="F:DNA-binding transcription factor activity"/>
    <property type="evidence" value="ECO:0007669"/>
    <property type="project" value="InterPro"/>
</dbReference>
<dbReference type="Pfam" id="PF12833">
    <property type="entry name" value="HTH_18"/>
    <property type="match status" value="1"/>
</dbReference>
<dbReference type="PANTHER" id="PTHR43280:SF28">
    <property type="entry name" value="HTH-TYPE TRANSCRIPTIONAL ACTIVATOR RHAS"/>
    <property type="match status" value="1"/>
</dbReference>
<evidence type="ECO:0000256" key="1">
    <source>
        <dbReference type="ARBA" id="ARBA00023015"/>
    </source>
</evidence>
<evidence type="ECO:0000313" key="6">
    <source>
        <dbReference type="Proteomes" id="UP000198666"/>
    </source>
</evidence>
<protein>
    <submittedName>
        <fullName evidence="5">AraC-type DNA-binding protein</fullName>
    </submittedName>
</protein>
<dbReference type="Proteomes" id="UP000198666">
    <property type="component" value="Unassembled WGS sequence"/>
</dbReference>
<dbReference type="InterPro" id="IPR009057">
    <property type="entry name" value="Homeodomain-like_sf"/>
</dbReference>
<dbReference type="InterPro" id="IPR020449">
    <property type="entry name" value="Tscrpt_reg_AraC-type_HTH"/>
</dbReference>
<organism evidence="5 6">
    <name type="scientific">Terribacillus halophilus</name>
    <dbReference type="NCBI Taxonomy" id="361279"/>
    <lineage>
        <taxon>Bacteria</taxon>
        <taxon>Bacillati</taxon>
        <taxon>Bacillota</taxon>
        <taxon>Bacilli</taxon>
        <taxon>Bacillales</taxon>
        <taxon>Bacillaceae</taxon>
        <taxon>Terribacillus</taxon>
    </lineage>
</organism>
<dbReference type="SUPFAM" id="SSF51215">
    <property type="entry name" value="Regulatory protein AraC"/>
    <property type="match status" value="1"/>
</dbReference>
<dbReference type="PANTHER" id="PTHR43280">
    <property type="entry name" value="ARAC-FAMILY TRANSCRIPTIONAL REGULATOR"/>
    <property type="match status" value="1"/>
</dbReference>
<dbReference type="PRINTS" id="PR00032">
    <property type="entry name" value="HTHARAC"/>
</dbReference>
<proteinExistence type="predicted"/>
<sequence length="286" mass="33207">METSYLSFAVPPLPYFAEGNSTTFRKGQQHPARRNLGFFDIILVQQGTLYIGEEALQWNVSAGEALILEPAKFHYPTARCTADTTFYWLHMQSPSTWREQTVCSSISSDETIPSLHYHTANGTIHLPKYQQIAYPQVLFDAVENLLQSTIQPRSFAFWETQQSFMQVLQHLSYNPVPQQASLQLAERIEIYIKQHYNQRITNSTLAKHFHVHENYMARCMKQIYHCTPLAYLAAYRLHQARLLLITTDWSLQHIAEEVGFTRQSYFSKSFKAKFGISPSEYRIRVQ</sequence>
<dbReference type="InterPro" id="IPR037923">
    <property type="entry name" value="HTH-like"/>
</dbReference>
<dbReference type="Gene3D" id="1.10.10.60">
    <property type="entry name" value="Homeodomain-like"/>
    <property type="match status" value="2"/>
</dbReference>
<keyword evidence="6" id="KW-1185">Reference proteome</keyword>
<keyword evidence="3" id="KW-0804">Transcription</keyword>
<evidence type="ECO:0000256" key="3">
    <source>
        <dbReference type="ARBA" id="ARBA00023163"/>
    </source>
</evidence>
<feature type="domain" description="HTH araC/xylS-type" evidence="4">
    <location>
        <begin position="186"/>
        <end position="284"/>
    </location>
</feature>
<dbReference type="STRING" id="361279.SAMN05421663_102146"/>
<gene>
    <name evidence="5" type="ORF">SAMN05421663_102146</name>
</gene>
<keyword evidence="1" id="KW-0805">Transcription regulation</keyword>
<dbReference type="PROSITE" id="PS01124">
    <property type="entry name" value="HTH_ARAC_FAMILY_2"/>
    <property type="match status" value="1"/>
</dbReference>
<dbReference type="AlphaFoldDB" id="A0A1G6KW28"/>
<name>A0A1G6KW28_9BACI</name>
<dbReference type="RefSeq" id="WP_093726008.1">
    <property type="nucleotide sequence ID" value="NZ_FMZB01000002.1"/>
</dbReference>
<dbReference type="GO" id="GO:0043565">
    <property type="term" value="F:sequence-specific DNA binding"/>
    <property type="evidence" value="ECO:0007669"/>
    <property type="project" value="InterPro"/>
</dbReference>
<evidence type="ECO:0000313" key="5">
    <source>
        <dbReference type="EMBL" id="SDC34675.1"/>
    </source>
</evidence>
<dbReference type="InterPro" id="IPR018060">
    <property type="entry name" value="HTH_AraC"/>
</dbReference>
<keyword evidence="2 5" id="KW-0238">DNA-binding</keyword>
<evidence type="ECO:0000256" key="2">
    <source>
        <dbReference type="ARBA" id="ARBA00023125"/>
    </source>
</evidence>